<dbReference type="InterPro" id="IPR002401">
    <property type="entry name" value="Cyt_P450_E_grp-I"/>
</dbReference>
<dbReference type="InterPro" id="IPR050121">
    <property type="entry name" value="Cytochrome_P450_monoxygenase"/>
</dbReference>
<evidence type="ECO:0000256" key="6">
    <source>
        <dbReference type="ARBA" id="ARBA00023002"/>
    </source>
</evidence>
<dbReference type="SUPFAM" id="SSF48264">
    <property type="entry name" value="Cytochrome P450"/>
    <property type="match status" value="1"/>
</dbReference>
<dbReference type="PANTHER" id="PTHR24305">
    <property type="entry name" value="CYTOCHROME P450"/>
    <property type="match status" value="1"/>
</dbReference>
<dbReference type="PRINTS" id="PR00385">
    <property type="entry name" value="P450"/>
</dbReference>
<protein>
    <submittedName>
        <fullName evidence="12">Cytochrome P450</fullName>
    </submittedName>
</protein>
<dbReference type="CDD" id="cd11062">
    <property type="entry name" value="CYP58-like"/>
    <property type="match status" value="1"/>
</dbReference>
<dbReference type="AlphaFoldDB" id="A0A9P3G3R5"/>
<evidence type="ECO:0000313" key="12">
    <source>
        <dbReference type="EMBL" id="GJE88578.1"/>
    </source>
</evidence>
<dbReference type="GO" id="GO:0016705">
    <property type="term" value="F:oxidoreductase activity, acting on paired donors, with incorporation or reduction of molecular oxygen"/>
    <property type="evidence" value="ECO:0007669"/>
    <property type="project" value="InterPro"/>
</dbReference>
<keyword evidence="11" id="KW-0472">Membrane</keyword>
<keyword evidence="7 9" id="KW-0408">Iron</keyword>
<gene>
    <name evidence="12" type="ORF">PsYK624_046610</name>
</gene>
<proteinExistence type="inferred from homology"/>
<dbReference type="OrthoDB" id="1470350at2759"/>
<sequence length="509" mass="57872">MAFAPAWLNLSFLVPYAYLIFAFLCIYVAAKAAFNLYFHPLSRFPGPRFAAVSMWWQAYVDLWEYDSLCFKLVDVHALHGDIVRIGPNELHFSQPSAYHDIYSPRNRWTKGSYLYNAFVNRGSRSMFSILDYEPAKERRDLTANLFSRKSILGMQDLVQACIDEMCANIDEHIANKTPIHFKRAFRCCTLVTISSFCFGQTTNALSTPEFRSPLEHSIEAALPMLRVFKHIPISMKIINNLPPSLLMYLKPGSTGHLEVVKMLLDQIHNIFANPQTLVNSDHPTIFHELMEAKDPSVLSERVFFTEAWLYLFAGTDTSSDALTAGTLHVLGDPAIHQKLVQELREAWPKLDERPRYEDLESLPYLRAVIKESLRFSHGVTTPLTRVVPPEGAVISGQFIPGGTVVSMSNVFVHTNAEIFPEPDAFRPERWLDPSAGSLDNWLVAFGKGPRSCIGMNLAYCEMFLAFTNLFRRYDMRLNGVSPADWRWVDQFSPVYVGPPLELWAQARSD</sequence>
<dbReference type="GO" id="GO:0004497">
    <property type="term" value="F:monooxygenase activity"/>
    <property type="evidence" value="ECO:0007669"/>
    <property type="project" value="UniProtKB-KW"/>
</dbReference>
<comment type="similarity">
    <text evidence="3 10">Belongs to the cytochrome P450 family.</text>
</comment>
<feature type="transmembrane region" description="Helical" evidence="11">
    <location>
        <begin position="16"/>
        <end position="38"/>
    </location>
</feature>
<evidence type="ECO:0000313" key="13">
    <source>
        <dbReference type="Proteomes" id="UP000703269"/>
    </source>
</evidence>
<evidence type="ECO:0000256" key="7">
    <source>
        <dbReference type="ARBA" id="ARBA00023004"/>
    </source>
</evidence>
<comment type="pathway">
    <text evidence="2">Secondary metabolite biosynthesis.</text>
</comment>
<keyword evidence="4 9" id="KW-0349">Heme</keyword>
<evidence type="ECO:0000256" key="10">
    <source>
        <dbReference type="RuleBase" id="RU000461"/>
    </source>
</evidence>
<feature type="binding site" description="axial binding residue" evidence="9">
    <location>
        <position position="452"/>
    </location>
    <ligand>
        <name>heme</name>
        <dbReference type="ChEBI" id="CHEBI:30413"/>
    </ligand>
    <ligandPart>
        <name>Fe</name>
        <dbReference type="ChEBI" id="CHEBI:18248"/>
    </ligandPart>
</feature>
<dbReference type="Pfam" id="PF00067">
    <property type="entry name" value="p450"/>
    <property type="match status" value="1"/>
</dbReference>
<evidence type="ECO:0000256" key="9">
    <source>
        <dbReference type="PIRSR" id="PIRSR602401-1"/>
    </source>
</evidence>
<dbReference type="InterPro" id="IPR001128">
    <property type="entry name" value="Cyt_P450"/>
</dbReference>
<dbReference type="EMBL" id="BPQB01000010">
    <property type="protein sequence ID" value="GJE88578.1"/>
    <property type="molecule type" value="Genomic_DNA"/>
</dbReference>
<keyword evidence="11" id="KW-0812">Transmembrane</keyword>
<dbReference type="Gene3D" id="1.10.630.10">
    <property type="entry name" value="Cytochrome P450"/>
    <property type="match status" value="1"/>
</dbReference>
<reference evidence="12 13" key="1">
    <citation type="submission" date="2021-08" db="EMBL/GenBank/DDBJ databases">
        <title>Draft Genome Sequence of Phanerochaete sordida strain YK-624.</title>
        <authorList>
            <person name="Mori T."/>
            <person name="Dohra H."/>
            <person name="Suzuki T."/>
            <person name="Kawagishi H."/>
            <person name="Hirai H."/>
        </authorList>
    </citation>
    <scope>NUCLEOTIDE SEQUENCE [LARGE SCALE GENOMIC DNA]</scope>
    <source>
        <strain evidence="12 13">YK-624</strain>
    </source>
</reference>
<keyword evidence="8 10" id="KW-0503">Monooxygenase</keyword>
<evidence type="ECO:0000256" key="8">
    <source>
        <dbReference type="ARBA" id="ARBA00023033"/>
    </source>
</evidence>
<keyword evidence="5 9" id="KW-0479">Metal-binding</keyword>
<keyword evidence="11" id="KW-1133">Transmembrane helix</keyword>
<evidence type="ECO:0000256" key="11">
    <source>
        <dbReference type="SAM" id="Phobius"/>
    </source>
</evidence>
<evidence type="ECO:0000256" key="5">
    <source>
        <dbReference type="ARBA" id="ARBA00022723"/>
    </source>
</evidence>
<comment type="cofactor">
    <cofactor evidence="1 9">
        <name>heme</name>
        <dbReference type="ChEBI" id="CHEBI:30413"/>
    </cofactor>
</comment>
<name>A0A9P3G3R5_9APHY</name>
<organism evidence="12 13">
    <name type="scientific">Phanerochaete sordida</name>
    <dbReference type="NCBI Taxonomy" id="48140"/>
    <lineage>
        <taxon>Eukaryota</taxon>
        <taxon>Fungi</taxon>
        <taxon>Dikarya</taxon>
        <taxon>Basidiomycota</taxon>
        <taxon>Agaricomycotina</taxon>
        <taxon>Agaricomycetes</taxon>
        <taxon>Polyporales</taxon>
        <taxon>Phanerochaetaceae</taxon>
        <taxon>Phanerochaete</taxon>
    </lineage>
</organism>
<dbReference type="GO" id="GO:0005506">
    <property type="term" value="F:iron ion binding"/>
    <property type="evidence" value="ECO:0007669"/>
    <property type="project" value="InterPro"/>
</dbReference>
<evidence type="ECO:0000256" key="1">
    <source>
        <dbReference type="ARBA" id="ARBA00001971"/>
    </source>
</evidence>
<evidence type="ECO:0000256" key="3">
    <source>
        <dbReference type="ARBA" id="ARBA00010617"/>
    </source>
</evidence>
<dbReference type="InterPro" id="IPR036396">
    <property type="entry name" value="Cyt_P450_sf"/>
</dbReference>
<evidence type="ECO:0000256" key="4">
    <source>
        <dbReference type="ARBA" id="ARBA00022617"/>
    </source>
</evidence>
<keyword evidence="6 10" id="KW-0560">Oxidoreductase</keyword>
<dbReference type="PROSITE" id="PS00086">
    <property type="entry name" value="CYTOCHROME_P450"/>
    <property type="match status" value="1"/>
</dbReference>
<dbReference type="PANTHER" id="PTHR24305:SF166">
    <property type="entry name" value="CYTOCHROME P450 12A4, MITOCHONDRIAL-RELATED"/>
    <property type="match status" value="1"/>
</dbReference>
<accession>A0A9P3G3R5</accession>
<comment type="caution">
    <text evidence="12">The sequence shown here is derived from an EMBL/GenBank/DDBJ whole genome shotgun (WGS) entry which is preliminary data.</text>
</comment>
<evidence type="ECO:0000256" key="2">
    <source>
        <dbReference type="ARBA" id="ARBA00005179"/>
    </source>
</evidence>
<dbReference type="Proteomes" id="UP000703269">
    <property type="component" value="Unassembled WGS sequence"/>
</dbReference>
<dbReference type="PRINTS" id="PR00463">
    <property type="entry name" value="EP450I"/>
</dbReference>
<keyword evidence="13" id="KW-1185">Reference proteome</keyword>
<dbReference type="GO" id="GO:0020037">
    <property type="term" value="F:heme binding"/>
    <property type="evidence" value="ECO:0007669"/>
    <property type="project" value="InterPro"/>
</dbReference>
<dbReference type="InterPro" id="IPR017972">
    <property type="entry name" value="Cyt_P450_CS"/>
</dbReference>